<dbReference type="Gene3D" id="3.40.50.1820">
    <property type="entry name" value="alpha/beta hydrolase"/>
    <property type="match status" value="1"/>
</dbReference>
<comment type="caution">
    <text evidence="2">The sequence shown here is derived from an EMBL/GenBank/DDBJ whole genome shotgun (WGS) entry which is preliminary data.</text>
</comment>
<dbReference type="Proteomes" id="UP000643279">
    <property type="component" value="Unassembled WGS sequence"/>
</dbReference>
<dbReference type="EMBL" id="BMFW01000006">
    <property type="protein sequence ID" value="GGH94923.1"/>
    <property type="molecule type" value="Genomic_DNA"/>
</dbReference>
<protein>
    <submittedName>
        <fullName evidence="2">Esterase</fullName>
    </submittedName>
</protein>
<evidence type="ECO:0000256" key="1">
    <source>
        <dbReference type="SAM" id="Phobius"/>
    </source>
</evidence>
<dbReference type="PANTHER" id="PTHR48098">
    <property type="entry name" value="ENTEROCHELIN ESTERASE-RELATED"/>
    <property type="match status" value="1"/>
</dbReference>
<dbReference type="Pfam" id="PF00756">
    <property type="entry name" value="Esterase"/>
    <property type="match status" value="1"/>
</dbReference>
<evidence type="ECO:0000313" key="3">
    <source>
        <dbReference type="Proteomes" id="UP000643279"/>
    </source>
</evidence>
<sequence length="456" mass="48989">MDALLKLNILQEPLRYAFDAASILAIIYLVWRPILLPRRDRSERTAVSNPGPALRGSQTFRRMRLRTSLLALAAGACVGILVLVICEGWLNIFGIPLDGDTRTWVILAFTAVALALVNLWRSRWWRKILAVVSVPVFLATAILGVNADYRLNPTLGSLLGVNTGRFLQLPKQIPAPAEAGTAPLWQTWKPPSGMPATGRSGPVAIPATVSGFQARHAYLYLPPAALVAKPPQLPIIIMMMGQPGGPDQNQYAVARLNAMAAKNHGLAPLLLTVDQLGSPYQNPVCVDSPSGNVYSYVTTDVVNFVRSSLNVSPSRDSWAVAGYSNGGECALSFAAKRPELFGSLLDISGELEPVSGSVQDTVKTIFRGNEANFSAEEPANILKAHTYTDLEAIFTSGTLDNTYTPQVTAAAADAKAAGMTTYRFTGDAVGHRGDAVDYGLKMGLPLLFQRFGLSAR</sequence>
<dbReference type="SUPFAM" id="SSF53474">
    <property type="entry name" value="alpha/beta-Hydrolases"/>
    <property type="match status" value="1"/>
</dbReference>
<accession>A0ABQ2AT86</accession>
<proteinExistence type="predicted"/>
<dbReference type="InterPro" id="IPR050583">
    <property type="entry name" value="Mycobacterial_A85_antigen"/>
</dbReference>
<feature type="transmembrane region" description="Helical" evidence="1">
    <location>
        <begin position="128"/>
        <end position="147"/>
    </location>
</feature>
<keyword evidence="3" id="KW-1185">Reference proteome</keyword>
<keyword evidence="1" id="KW-1133">Transmembrane helix</keyword>
<reference evidence="3" key="1">
    <citation type="journal article" date="2019" name="Int. J. Syst. Evol. Microbiol.">
        <title>The Global Catalogue of Microorganisms (GCM) 10K type strain sequencing project: providing services to taxonomists for standard genome sequencing and annotation.</title>
        <authorList>
            <consortium name="The Broad Institute Genomics Platform"/>
            <consortium name="The Broad Institute Genome Sequencing Center for Infectious Disease"/>
            <person name="Wu L."/>
            <person name="Ma J."/>
        </authorList>
    </citation>
    <scope>NUCLEOTIDE SEQUENCE [LARGE SCALE GENOMIC DNA]</scope>
    <source>
        <strain evidence="3">CGMCC 1.12778</strain>
    </source>
</reference>
<organism evidence="2 3">
    <name type="scientific">Arthrobacter liuii</name>
    <dbReference type="NCBI Taxonomy" id="1476996"/>
    <lineage>
        <taxon>Bacteria</taxon>
        <taxon>Bacillati</taxon>
        <taxon>Actinomycetota</taxon>
        <taxon>Actinomycetes</taxon>
        <taxon>Micrococcales</taxon>
        <taxon>Micrococcaceae</taxon>
        <taxon>Arthrobacter</taxon>
    </lineage>
</organism>
<keyword evidence="1" id="KW-0472">Membrane</keyword>
<feature type="transmembrane region" description="Helical" evidence="1">
    <location>
        <begin position="14"/>
        <end position="31"/>
    </location>
</feature>
<evidence type="ECO:0000313" key="2">
    <source>
        <dbReference type="EMBL" id="GGH94923.1"/>
    </source>
</evidence>
<gene>
    <name evidence="2" type="ORF">GCM10007170_19260</name>
</gene>
<keyword evidence="1" id="KW-0812">Transmembrane</keyword>
<name>A0ABQ2AT86_9MICC</name>
<dbReference type="InterPro" id="IPR000801">
    <property type="entry name" value="Esterase-like"/>
</dbReference>
<feature type="transmembrane region" description="Helical" evidence="1">
    <location>
        <begin position="69"/>
        <end position="92"/>
    </location>
</feature>
<dbReference type="PANTHER" id="PTHR48098:SF1">
    <property type="entry name" value="DIACYLGLYCEROL ACYLTRANSFERASE_MYCOLYLTRANSFERASE AG85A"/>
    <property type="match status" value="1"/>
</dbReference>
<dbReference type="InterPro" id="IPR029058">
    <property type="entry name" value="AB_hydrolase_fold"/>
</dbReference>
<feature type="transmembrane region" description="Helical" evidence="1">
    <location>
        <begin position="104"/>
        <end position="121"/>
    </location>
</feature>